<keyword evidence="4 7" id="KW-1133">Transmembrane helix</keyword>
<evidence type="ECO:0000256" key="5">
    <source>
        <dbReference type="ARBA" id="ARBA00023136"/>
    </source>
</evidence>
<evidence type="ECO:0000256" key="4">
    <source>
        <dbReference type="ARBA" id="ARBA00022989"/>
    </source>
</evidence>
<evidence type="ECO:0000313" key="9">
    <source>
        <dbReference type="Proteomes" id="UP000634011"/>
    </source>
</evidence>
<dbReference type="AlphaFoldDB" id="A0A923HKR1"/>
<protein>
    <submittedName>
        <fullName evidence="8">TerC family protein</fullName>
    </submittedName>
</protein>
<feature type="transmembrane region" description="Helical" evidence="7">
    <location>
        <begin position="74"/>
        <end position="91"/>
    </location>
</feature>
<evidence type="ECO:0000256" key="2">
    <source>
        <dbReference type="ARBA" id="ARBA00007511"/>
    </source>
</evidence>
<sequence>MGFDGIMHAIAMTLQVFFLDLVLSGDNAVLIALACRRLPQKQMRQVILLGTGFAFFLRVVLTTVVSFLLQVPSLRLIGGVALVYIALKLLVDDEQNRLDGETFNHESEQDATNRLWSTVGIVVVADLVMSMDNVVALAAVAQDNVSFLVFGLLLSIPLLMYGSLFVTGLLNRYPILVPAVAALLGWIAGDIAVADPLIADWINTQSPGLTIVMPLLSAIFVLMQSRIVKELRQAWGINLDSHKKADMSARILAMTQTPVADNYPEAVGPVAESEASEEKQTRNHETSIELPTVALNAVAAEHSVISLNAERTQDQVLPTPAIFAKTDVEEINEDESEEDEYEDGDESIEEQSEASGLIRKLRENGLLIGGLCLTGLMIFVFTHFGKSFIPAPAPMTQFECPGYTGKFSLYYKHGGEKIQIRTAGRVINGTVNYGKLQWENYADISTNIGFSLPVEIVSDSGRSVQINGGSFRQISCSRID</sequence>
<keyword evidence="9" id="KW-1185">Reference proteome</keyword>
<dbReference type="NCBIfam" id="TIGR03717">
    <property type="entry name" value="R_switched_YjbE"/>
    <property type="match status" value="1"/>
</dbReference>
<keyword evidence="3 7" id="KW-0812">Transmembrane</keyword>
<evidence type="ECO:0000256" key="6">
    <source>
        <dbReference type="SAM" id="MobiDB-lite"/>
    </source>
</evidence>
<evidence type="ECO:0000313" key="8">
    <source>
        <dbReference type="EMBL" id="MBC3864080.1"/>
    </source>
</evidence>
<keyword evidence="5 7" id="KW-0472">Membrane</keyword>
<gene>
    <name evidence="8" type="ORF">H8K32_18385</name>
</gene>
<feature type="transmembrane region" description="Helical" evidence="7">
    <location>
        <begin position="6"/>
        <end position="34"/>
    </location>
</feature>
<organism evidence="8 9">
    <name type="scientific">Undibacterium jejuense</name>
    <dbReference type="NCBI Taxonomy" id="1344949"/>
    <lineage>
        <taxon>Bacteria</taxon>
        <taxon>Pseudomonadati</taxon>
        <taxon>Pseudomonadota</taxon>
        <taxon>Betaproteobacteria</taxon>
        <taxon>Burkholderiales</taxon>
        <taxon>Oxalobacteraceae</taxon>
        <taxon>Undibacterium</taxon>
    </lineage>
</organism>
<evidence type="ECO:0000256" key="1">
    <source>
        <dbReference type="ARBA" id="ARBA00004141"/>
    </source>
</evidence>
<feature type="region of interest" description="Disordered" evidence="6">
    <location>
        <begin position="330"/>
        <end position="352"/>
    </location>
</feature>
<comment type="similarity">
    <text evidence="2">Belongs to the TerC family.</text>
</comment>
<dbReference type="InterPro" id="IPR005496">
    <property type="entry name" value="Integral_membrane_TerC"/>
</dbReference>
<feature type="region of interest" description="Disordered" evidence="6">
    <location>
        <begin position="267"/>
        <end position="286"/>
    </location>
</feature>
<comment type="subcellular location">
    <subcellularLocation>
        <location evidence="1">Membrane</location>
        <topology evidence="1">Multi-pass membrane protein</topology>
    </subcellularLocation>
</comment>
<feature type="transmembrane region" description="Helical" evidence="7">
    <location>
        <begin position="115"/>
        <end position="141"/>
    </location>
</feature>
<dbReference type="InterPro" id="IPR022301">
    <property type="entry name" value="Integral_membrane_YjbE"/>
</dbReference>
<feature type="transmembrane region" description="Helical" evidence="7">
    <location>
        <begin position="46"/>
        <end position="68"/>
    </location>
</feature>
<comment type="caution">
    <text evidence="8">The sequence shown here is derived from an EMBL/GenBank/DDBJ whole genome shotgun (WGS) entry which is preliminary data.</text>
</comment>
<feature type="transmembrane region" description="Helical" evidence="7">
    <location>
        <begin position="365"/>
        <end position="385"/>
    </location>
</feature>
<feature type="transmembrane region" description="Helical" evidence="7">
    <location>
        <begin position="173"/>
        <end position="194"/>
    </location>
</feature>
<evidence type="ECO:0000256" key="7">
    <source>
        <dbReference type="SAM" id="Phobius"/>
    </source>
</evidence>
<feature type="transmembrane region" description="Helical" evidence="7">
    <location>
        <begin position="147"/>
        <end position="166"/>
    </location>
</feature>
<evidence type="ECO:0000256" key="3">
    <source>
        <dbReference type="ARBA" id="ARBA00022692"/>
    </source>
</evidence>
<dbReference type="RefSeq" id="WP_186914022.1">
    <property type="nucleotide sequence ID" value="NZ_JACOFV010000021.1"/>
</dbReference>
<feature type="transmembrane region" description="Helical" evidence="7">
    <location>
        <begin position="206"/>
        <end position="223"/>
    </location>
</feature>
<dbReference type="Pfam" id="PF03741">
    <property type="entry name" value="TerC"/>
    <property type="match status" value="1"/>
</dbReference>
<dbReference type="PANTHER" id="PTHR30238">
    <property type="entry name" value="MEMBRANE BOUND PREDICTED REDOX MODULATOR"/>
    <property type="match status" value="1"/>
</dbReference>
<dbReference type="GO" id="GO:0016020">
    <property type="term" value="C:membrane"/>
    <property type="evidence" value="ECO:0007669"/>
    <property type="project" value="UniProtKB-SubCell"/>
</dbReference>
<name>A0A923HKR1_9BURK</name>
<dbReference type="EMBL" id="JACOFV010000021">
    <property type="protein sequence ID" value="MBC3864080.1"/>
    <property type="molecule type" value="Genomic_DNA"/>
</dbReference>
<dbReference type="PANTHER" id="PTHR30238:SF4">
    <property type="entry name" value="SLL1022 PROTEIN"/>
    <property type="match status" value="1"/>
</dbReference>
<accession>A0A923HKR1</accession>
<reference evidence="8" key="1">
    <citation type="submission" date="2020-08" db="EMBL/GenBank/DDBJ databases">
        <title>Novel species isolated from subtropical streams in China.</title>
        <authorList>
            <person name="Lu H."/>
        </authorList>
    </citation>
    <scope>NUCLEOTIDE SEQUENCE</scope>
    <source>
        <strain evidence="8">KACC 12607</strain>
    </source>
</reference>
<dbReference type="Proteomes" id="UP000634011">
    <property type="component" value="Unassembled WGS sequence"/>
</dbReference>
<proteinExistence type="inferred from homology"/>
<feature type="compositionally biased region" description="Basic and acidic residues" evidence="6">
    <location>
        <begin position="276"/>
        <end position="286"/>
    </location>
</feature>